<name>A0A640KSY8_LEITA</name>
<organism evidence="2 3">
    <name type="scientific">Leishmania tarentolae</name>
    <name type="common">Sauroleishmania tarentolae</name>
    <dbReference type="NCBI Taxonomy" id="5689"/>
    <lineage>
        <taxon>Eukaryota</taxon>
        <taxon>Discoba</taxon>
        <taxon>Euglenozoa</taxon>
        <taxon>Kinetoplastea</taxon>
        <taxon>Metakinetoplastina</taxon>
        <taxon>Trypanosomatida</taxon>
        <taxon>Trypanosomatidae</taxon>
        <taxon>Leishmaniinae</taxon>
        <taxon>Leishmania</taxon>
        <taxon>lizard Leishmania</taxon>
    </lineage>
</organism>
<evidence type="ECO:0000313" key="3">
    <source>
        <dbReference type="Proteomes" id="UP000419144"/>
    </source>
</evidence>
<evidence type="ECO:0000313" key="2">
    <source>
        <dbReference type="EMBL" id="GET92235.1"/>
    </source>
</evidence>
<comment type="caution">
    <text evidence="2">The sequence shown here is derived from an EMBL/GenBank/DDBJ whole genome shotgun (WGS) entry which is preliminary data.</text>
</comment>
<dbReference type="AlphaFoldDB" id="A0A640KSY8"/>
<proteinExistence type="predicted"/>
<dbReference type="EMBL" id="BLBS01000054">
    <property type="protein sequence ID" value="GET92235.1"/>
    <property type="molecule type" value="Genomic_DNA"/>
</dbReference>
<accession>A0A640KSY8</accession>
<reference evidence="2" key="1">
    <citation type="submission" date="2019-11" db="EMBL/GenBank/DDBJ databases">
        <title>Leishmania tarentolae CDS.</title>
        <authorList>
            <person name="Goto Y."/>
            <person name="Yamagishi J."/>
        </authorList>
    </citation>
    <scope>NUCLEOTIDE SEQUENCE [LARGE SCALE GENOMIC DNA]</scope>
    <source>
        <strain evidence="2">Parrot Tar II</strain>
    </source>
</reference>
<keyword evidence="3" id="KW-1185">Reference proteome</keyword>
<evidence type="ECO:0000256" key="1">
    <source>
        <dbReference type="SAM" id="MobiDB-lite"/>
    </source>
</evidence>
<protein>
    <submittedName>
        <fullName evidence="2">Uncharacterized protein</fullName>
    </submittedName>
</protein>
<dbReference type="Proteomes" id="UP000419144">
    <property type="component" value="Unassembled WGS sequence"/>
</dbReference>
<dbReference type="VEuPathDB" id="TriTrypDB:LtaPh_3416100"/>
<gene>
    <name evidence="2" type="ORF">LtaPh_3416100</name>
</gene>
<dbReference type="OrthoDB" id="272796at2759"/>
<sequence>MFRAHLPAGPCCGHSNDTTSSSASARRAAKPEGQFKRRRSPCEDEVAFKALHARKLDLQSSLRQQIQALSRLESNVLDFYYTHMVRFEPLLEFASPTSPSTENAPISSTDAASGGGFAELFPELKSTTTLTDTCGGSASLSTHESAPSQPAAIPAKTRYYYDSALMRLHREAAFQEKTLVHRYVSEKKGWKQLSCLYNAILSTALSPTSSAQSMRNKKNSTN</sequence>
<feature type="region of interest" description="Disordered" evidence="1">
    <location>
        <begin position="1"/>
        <end position="40"/>
    </location>
</feature>